<dbReference type="AlphaFoldDB" id="A0A6L8K1C7"/>
<dbReference type="Pfam" id="PF00480">
    <property type="entry name" value="ROK"/>
    <property type="match status" value="1"/>
</dbReference>
<dbReference type="Gene3D" id="1.10.10.10">
    <property type="entry name" value="Winged helix-like DNA-binding domain superfamily/Winged helix DNA-binding domain"/>
    <property type="match status" value="1"/>
</dbReference>
<dbReference type="SUPFAM" id="SSF53067">
    <property type="entry name" value="Actin-like ATPase domain"/>
    <property type="match status" value="1"/>
</dbReference>
<dbReference type="EMBL" id="WWCN01000001">
    <property type="protein sequence ID" value="MYM21319.1"/>
    <property type="molecule type" value="Genomic_DNA"/>
</dbReference>
<dbReference type="InterPro" id="IPR043129">
    <property type="entry name" value="ATPase_NBD"/>
</dbReference>
<dbReference type="PANTHER" id="PTHR18964">
    <property type="entry name" value="ROK (REPRESSOR, ORF, KINASE) FAMILY"/>
    <property type="match status" value="1"/>
</dbReference>
<dbReference type="Gene3D" id="3.30.420.40">
    <property type="match status" value="2"/>
</dbReference>
<dbReference type="InterPro" id="IPR049874">
    <property type="entry name" value="ROK_cs"/>
</dbReference>
<name>A0A6L8K1C7_9BURK</name>
<comment type="caution">
    <text evidence="2">The sequence shown here is derived from an EMBL/GenBank/DDBJ whole genome shotgun (WGS) entry which is preliminary data.</text>
</comment>
<dbReference type="SUPFAM" id="SSF46785">
    <property type="entry name" value="Winged helix' DNA-binding domain"/>
    <property type="match status" value="1"/>
</dbReference>
<sequence length="423" mass="43935">MIVAGDQQLLKQINRMALVRQLCSEPGLSRAALAETVGLTKSTVSLLVRELLDEGWLTETELRATGALGRRATPLQLDGERLALLGADMGIGMARIVATNLLGEVLAEQELPYLDPADSAGCIALAAQGLAELATCSVLDGRTVLGVGIGLHGVVDDATGVLHYAPHLGWRNVDVAAQLRAHFAGGALAELPLFIQNEANVAALAELEFSGQIGTDPLIYLSIGYGVGAGIIVNGRLLTGLYGFAGEVGHTILQQGGPPCSCGRRGCADALIGLQALLDEVYGKLQPSTPEQLEQLFTEAETGDANAAQAVAAAGRNLGVLLNNLWVAFDPMCIVIGGAALRLGERFIGPGRGVLDDCASATGLPAPTIRTPHFGNNAIAIGGAAMARHYLMRPFTEQGPARHSTRKMGEPAPALAAAVLAWN</sequence>
<keyword evidence="3" id="KW-1185">Reference proteome</keyword>
<gene>
    <name evidence="2" type="ORF">GTP46_01470</name>
</gene>
<evidence type="ECO:0000256" key="1">
    <source>
        <dbReference type="ARBA" id="ARBA00006479"/>
    </source>
</evidence>
<dbReference type="Pfam" id="PF13412">
    <property type="entry name" value="HTH_24"/>
    <property type="match status" value="1"/>
</dbReference>
<evidence type="ECO:0000313" key="2">
    <source>
        <dbReference type="EMBL" id="MYM21319.1"/>
    </source>
</evidence>
<organism evidence="2 3">
    <name type="scientific">Duganella flavida</name>
    <dbReference type="NCBI Taxonomy" id="2692175"/>
    <lineage>
        <taxon>Bacteria</taxon>
        <taxon>Pseudomonadati</taxon>
        <taxon>Pseudomonadota</taxon>
        <taxon>Betaproteobacteria</taxon>
        <taxon>Burkholderiales</taxon>
        <taxon>Oxalobacteraceae</taxon>
        <taxon>Telluria group</taxon>
        <taxon>Duganella</taxon>
    </lineage>
</organism>
<protein>
    <submittedName>
        <fullName evidence="2">ROK family protein</fullName>
    </submittedName>
</protein>
<evidence type="ECO:0000313" key="3">
    <source>
        <dbReference type="Proteomes" id="UP000479335"/>
    </source>
</evidence>
<dbReference type="InterPro" id="IPR036388">
    <property type="entry name" value="WH-like_DNA-bd_sf"/>
</dbReference>
<accession>A0A6L8K1C7</accession>
<dbReference type="PROSITE" id="PS01125">
    <property type="entry name" value="ROK"/>
    <property type="match status" value="1"/>
</dbReference>
<reference evidence="2 3" key="1">
    <citation type="submission" date="2019-12" db="EMBL/GenBank/DDBJ databases">
        <title>Novel species isolated from a subtropical stream in China.</title>
        <authorList>
            <person name="Lu H."/>
        </authorList>
    </citation>
    <scope>NUCLEOTIDE SEQUENCE [LARGE SCALE GENOMIC DNA]</scope>
    <source>
        <strain evidence="2 3">FT135W</strain>
    </source>
</reference>
<dbReference type="PANTHER" id="PTHR18964:SF149">
    <property type="entry name" value="BIFUNCTIONAL UDP-N-ACETYLGLUCOSAMINE 2-EPIMERASE_N-ACETYLMANNOSAMINE KINASE"/>
    <property type="match status" value="1"/>
</dbReference>
<proteinExistence type="inferred from homology"/>
<dbReference type="InterPro" id="IPR000600">
    <property type="entry name" value="ROK"/>
</dbReference>
<dbReference type="InterPro" id="IPR036390">
    <property type="entry name" value="WH_DNA-bd_sf"/>
</dbReference>
<dbReference type="Proteomes" id="UP000479335">
    <property type="component" value="Unassembled WGS sequence"/>
</dbReference>
<comment type="similarity">
    <text evidence="1">Belongs to the ROK (NagC/XylR) family.</text>
</comment>
<dbReference type="RefSeq" id="WP_161004851.1">
    <property type="nucleotide sequence ID" value="NZ_WWCN01000001.1"/>
</dbReference>